<dbReference type="InterPro" id="IPR027417">
    <property type="entry name" value="P-loop_NTPase"/>
</dbReference>
<dbReference type="AlphaFoldDB" id="A0A0M5MC32"/>
<reference evidence="3" key="1">
    <citation type="submission" date="2015-09" db="EMBL/GenBank/DDBJ databases">
        <authorList>
            <person name="Kook J.-K."/>
            <person name="Park S.-N."/>
            <person name="Lim Y.K."/>
            <person name="Jo E."/>
        </authorList>
    </citation>
    <scope>NUCLEOTIDE SEQUENCE [LARGE SCALE GENOMIC DNA]</scope>
    <source>
        <strain evidence="3">KCOM 1279</strain>
    </source>
</reference>
<dbReference type="PATRIC" id="fig|76859.3.peg.1694"/>
<organism evidence="2 3">
    <name type="scientific">Fusobacterium animalis</name>
    <dbReference type="NCBI Taxonomy" id="76859"/>
    <lineage>
        <taxon>Bacteria</taxon>
        <taxon>Fusobacteriati</taxon>
        <taxon>Fusobacteriota</taxon>
        <taxon>Fusobacteriia</taxon>
        <taxon>Fusobacteriales</taxon>
        <taxon>Fusobacteriaceae</taxon>
        <taxon>Fusobacterium</taxon>
    </lineage>
</organism>
<dbReference type="Pfam" id="PF09820">
    <property type="entry name" value="AAA-ATPase_like"/>
    <property type="match status" value="1"/>
</dbReference>
<protein>
    <submittedName>
        <fullName evidence="2">9-O-acetyl-N-acetylneuraminate esterase</fullName>
    </submittedName>
</protein>
<dbReference type="InterPro" id="IPR012547">
    <property type="entry name" value="PDDEXK_9"/>
</dbReference>
<gene>
    <name evidence="2" type="ORF">RN98_08390</name>
</gene>
<evidence type="ECO:0000313" key="2">
    <source>
        <dbReference type="EMBL" id="ALF18188.1"/>
    </source>
</evidence>
<evidence type="ECO:0000313" key="3">
    <source>
        <dbReference type="Proteomes" id="UP000063147"/>
    </source>
</evidence>
<accession>A0A0M5MC32</accession>
<dbReference type="SUPFAM" id="SSF52540">
    <property type="entry name" value="P-loop containing nucleoside triphosphate hydrolases"/>
    <property type="match status" value="1"/>
</dbReference>
<evidence type="ECO:0000259" key="1">
    <source>
        <dbReference type="Pfam" id="PF09820"/>
    </source>
</evidence>
<dbReference type="OrthoDB" id="78597at2"/>
<feature type="domain" description="AAA-ATPase-like" evidence="1">
    <location>
        <begin position="7"/>
        <end position="227"/>
    </location>
</feature>
<name>A0A0M5MC32_9FUSO</name>
<dbReference type="Pfam" id="PF08011">
    <property type="entry name" value="PDDEXK_9"/>
    <property type="match status" value="1"/>
</dbReference>
<dbReference type="InterPro" id="IPR018631">
    <property type="entry name" value="AAA-ATPase-like_dom"/>
</dbReference>
<proteinExistence type="predicted"/>
<dbReference type="PANTHER" id="PTHR34825">
    <property type="entry name" value="CONSERVED PROTEIN, WITH A WEAK D-GALACTARATE DEHYDRATASE/ALTRONATE HYDROLASE DOMAIN"/>
    <property type="match status" value="1"/>
</dbReference>
<dbReference type="Proteomes" id="UP000063147">
    <property type="component" value="Chromosome"/>
</dbReference>
<dbReference type="PANTHER" id="PTHR34825:SF1">
    <property type="entry name" value="AAA-ATPASE-LIKE DOMAIN-CONTAINING PROTEIN"/>
    <property type="match status" value="1"/>
</dbReference>
<dbReference type="RefSeq" id="WP_060676451.1">
    <property type="nucleotide sequence ID" value="NZ_CP012713.1"/>
</dbReference>
<sequence>MKKGIGIGIEDFREVIKEDCYYFDKTNYIEELIKDKTKIKLFTRPRRFGKTLNISTLKYFFDIRNAEENRKLFKDLYIEKSEYFKEQGQYPTVFITMKDLKKNTWEECFFEMKVLLRELYEEFSFVQEKLSENEKVQYDKILSKAEDAEYGKSLKNLTNYLYRYYQKEVVVLIDEYDNPLIAANRKGYYKEAINFFRDFLSSTLKTNLYLKTGILTGIVQVAKEGIFSGLNNVITYNIFKKDFDTFFGLTEKEVEKALKYFKLEYEIKDVKKWYDGYTFGDKEIYNPWSILNYVKEKELHAYWVNTSDNALIYDNLENSTIDVFNDLETLFNGKEIKKEISPFFTFEELSKFDGIWQLMVYSGYLKISEKLGNDEYSLKIPNYEIQTFFRKGFIDKFLVSENQFNPMMRALLDGNIKEFEERLQNIFLLNTSFHNLKGEKVYHSLFLGMLIWLRDRYEVTSEGERGHGRYDALLTPLNKINSAFIFEFKVSKTIKGLNVKAEEALKQIKEKKYDAGLKEKEISKVYRIGIAFKGKNVKVKYEIA</sequence>
<dbReference type="EMBL" id="CP012713">
    <property type="protein sequence ID" value="ALF18188.1"/>
    <property type="molecule type" value="Genomic_DNA"/>
</dbReference>